<accession>A0A828Y1N4</accession>
<dbReference type="Proteomes" id="UP000006339">
    <property type="component" value="Unassembled WGS sequence"/>
</dbReference>
<keyword evidence="2" id="KW-1185">Reference proteome</keyword>
<dbReference type="EMBL" id="AKWH02000001">
    <property type="protein sequence ID" value="EKO53934.1"/>
    <property type="molecule type" value="Genomic_DNA"/>
</dbReference>
<reference evidence="1" key="1">
    <citation type="submission" date="2012-10" db="EMBL/GenBank/DDBJ databases">
        <authorList>
            <person name="Harkins D.M."/>
            <person name="Durkin A.S."/>
            <person name="Brinkac L.M."/>
            <person name="Selengut J.D."/>
            <person name="Sanka R."/>
            <person name="DePew J."/>
            <person name="Purushe J."/>
            <person name="Picardeau M."/>
            <person name="Werts C."/>
            <person name="Goarant C."/>
            <person name="Vinetz J.M."/>
            <person name="Sutton G.G."/>
            <person name="Nelson W.C."/>
            <person name="Fouts D.E."/>
        </authorList>
    </citation>
    <scope>NUCLEOTIDE SEQUENCE [LARGE SCALE GENOMIC DNA]</scope>
    <source>
        <strain evidence="1">200802841</strain>
    </source>
</reference>
<evidence type="ECO:0000313" key="1">
    <source>
        <dbReference type="EMBL" id="EKO53934.1"/>
    </source>
</evidence>
<comment type="caution">
    <text evidence="1">The sequence shown here is derived from an EMBL/GenBank/DDBJ whole genome shotgun (WGS) entry which is preliminary data.</text>
</comment>
<dbReference type="AlphaFoldDB" id="A0A828Y1N4"/>
<proteinExistence type="predicted"/>
<evidence type="ECO:0000313" key="2">
    <source>
        <dbReference type="Proteomes" id="UP000006339"/>
    </source>
</evidence>
<sequence length="50" mass="5603">MFKVAKEFADLEGGTGNEVYQKAVQFEQEVKTTNVLRDVLKTESNALVVK</sequence>
<gene>
    <name evidence="1" type="ORF">LEP1GSC131_1577</name>
</gene>
<protein>
    <submittedName>
        <fullName evidence="1">Uncharacterized protein</fullName>
    </submittedName>
</protein>
<feature type="non-terminal residue" evidence="1">
    <location>
        <position position="50"/>
    </location>
</feature>
<name>A0A828Y1N4_9LEPT</name>
<organism evidence="1 2">
    <name type="scientific">Leptospira kirschneri str. 200802841</name>
    <dbReference type="NCBI Taxonomy" id="1193047"/>
    <lineage>
        <taxon>Bacteria</taxon>
        <taxon>Pseudomonadati</taxon>
        <taxon>Spirochaetota</taxon>
        <taxon>Spirochaetia</taxon>
        <taxon>Leptospirales</taxon>
        <taxon>Leptospiraceae</taxon>
        <taxon>Leptospira</taxon>
    </lineage>
</organism>